<evidence type="ECO:0000313" key="7">
    <source>
        <dbReference type="RefSeq" id="XP_022088483.1"/>
    </source>
</evidence>
<dbReference type="SMART" id="SM00330">
    <property type="entry name" value="PIPKc"/>
    <property type="match status" value="1"/>
</dbReference>
<evidence type="ECO:0000256" key="4">
    <source>
        <dbReference type="SAM" id="MobiDB-lite"/>
    </source>
</evidence>
<comment type="subcellular location">
    <subcellularLocation>
        <location evidence="1">Cytoplasm</location>
    </subcellularLocation>
</comment>
<dbReference type="CDD" id="cd17301">
    <property type="entry name" value="PIPKc_PIP5KI"/>
    <property type="match status" value="1"/>
</dbReference>
<dbReference type="GO" id="GO:0046854">
    <property type="term" value="P:phosphatidylinositol phosphate biosynthetic process"/>
    <property type="evidence" value="ECO:0007669"/>
    <property type="project" value="TreeGrafter"/>
</dbReference>
<keyword evidence="3" id="KW-0808">Transferase</keyword>
<feature type="compositionally biased region" description="Basic and acidic residues" evidence="4">
    <location>
        <begin position="382"/>
        <end position="400"/>
    </location>
</feature>
<dbReference type="RefSeq" id="XP_022088483.1">
    <property type="nucleotide sequence ID" value="XM_022232791.1"/>
</dbReference>
<feature type="compositionally biased region" description="Polar residues" evidence="4">
    <location>
        <begin position="590"/>
        <end position="607"/>
    </location>
</feature>
<dbReference type="InterPro" id="IPR027483">
    <property type="entry name" value="PInositol-4-P-4/5-kinase_C_sf"/>
</dbReference>
<dbReference type="Pfam" id="PF01504">
    <property type="entry name" value="PIP5K"/>
    <property type="match status" value="1"/>
</dbReference>
<keyword evidence="6" id="KW-1185">Reference proteome</keyword>
<organism evidence="6 7">
    <name type="scientific">Acanthaster planci</name>
    <name type="common">Crown-of-thorns starfish</name>
    <dbReference type="NCBI Taxonomy" id="133434"/>
    <lineage>
        <taxon>Eukaryota</taxon>
        <taxon>Metazoa</taxon>
        <taxon>Echinodermata</taxon>
        <taxon>Eleutherozoa</taxon>
        <taxon>Asterozoa</taxon>
        <taxon>Asteroidea</taxon>
        <taxon>Valvatacea</taxon>
        <taxon>Valvatida</taxon>
        <taxon>Acanthasteridae</taxon>
        <taxon>Acanthaster</taxon>
    </lineage>
</organism>
<dbReference type="KEGG" id="aplc:110978095"/>
<feature type="compositionally biased region" description="Basic and acidic residues" evidence="4">
    <location>
        <begin position="739"/>
        <end position="755"/>
    </location>
</feature>
<feature type="compositionally biased region" description="Low complexity" evidence="4">
    <location>
        <begin position="670"/>
        <end position="701"/>
    </location>
</feature>
<reference evidence="7" key="1">
    <citation type="submission" date="2025-08" db="UniProtKB">
        <authorList>
            <consortium name="RefSeq"/>
        </authorList>
    </citation>
    <scope>IDENTIFICATION</scope>
</reference>
<dbReference type="InterPro" id="IPR027484">
    <property type="entry name" value="PInositol-4-P-5-kinase_N"/>
</dbReference>
<dbReference type="SUPFAM" id="SSF56104">
    <property type="entry name" value="SAICAR synthase-like"/>
    <property type="match status" value="1"/>
</dbReference>
<dbReference type="GO" id="GO:0005737">
    <property type="term" value="C:cytoplasm"/>
    <property type="evidence" value="ECO:0007669"/>
    <property type="project" value="UniProtKB-SubCell"/>
</dbReference>
<feature type="compositionally biased region" description="Low complexity" evidence="4">
    <location>
        <begin position="35"/>
        <end position="59"/>
    </location>
</feature>
<evidence type="ECO:0000256" key="2">
    <source>
        <dbReference type="ARBA" id="ARBA00022490"/>
    </source>
</evidence>
<keyword evidence="3" id="KW-0067">ATP-binding</keyword>
<dbReference type="Proteomes" id="UP000694845">
    <property type="component" value="Unplaced"/>
</dbReference>
<evidence type="ECO:0000256" key="3">
    <source>
        <dbReference type="PROSITE-ProRule" id="PRU00781"/>
    </source>
</evidence>
<evidence type="ECO:0000259" key="5">
    <source>
        <dbReference type="PROSITE" id="PS51455"/>
    </source>
</evidence>
<dbReference type="GO" id="GO:0016308">
    <property type="term" value="F:1-phosphatidylinositol-4-phosphate 5-kinase activity"/>
    <property type="evidence" value="ECO:0007669"/>
    <property type="project" value="TreeGrafter"/>
</dbReference>
<name>A0A8B7Y5L5_ACAPL</name>
<dbReference type="AlphaFoldDB" id="A0A8B7Y5L5"/>
<sequence>MADAAAEQPAATKPPKLPLERDRERTISGNSLKTGSSKYKSKGGTMDGSSPPGEGPTTPRQKKIGHRRVDTLGETTYKKTSSSALMAAIQLGIGHSVGSLSAKPERDVLLQDFAVVESVFFPSEGSNITPAHSYPDFRFKTYAPIAFRYFRELFGIQPDDFLISLVDQPLRELSNPGASGSVFYLTDDDEFIIKTVQHKEADFLQKLLPGYYMNLNQNPRTLLPKFYGLYTYQSGGRNIRLVVMNNLVPSSVTMHEKFDLKGSTYKRKASKAERQKTLPTFKDLDFIEEHTEGLLLDTTTFNALIKTLQRDCRVLESFKIMDYSLLVAIHNVEQAEKDKQNENNSTDGNAKSRTSDTQQQQQQQQQTSRPAMLRSLSDSGSTEDHHISGEKTPHKLERSKSYLNKSKRPAFSTTREAIQGHTKQSLTQEDEEEPSGGIPAKNSKGERLDLFIGIIDILQCFKLVKKLEHTWKSMVHDGDTVSVHRPSFYASRFQEFMSKSVFRKLPPSKHSPSKRRGFNYTPSVGGSRPRARTVPAELSDQQRLHSSHGGSMSATLEAGISPGGQGGAKPKVARPDLVPSTPPHYGEALQMSSGSSPRKLSSASSGGSKRLDASVKFESPARSPEEEEGRAPVDVEDITIRTESREEPFATEELQQKLREMDGELDYSQRPTLTTMLPTTPTTTPTTSPTMTPPSLSTPRTYSGSSTIDTQSESSPRKMAAELSADSAERLQELPSPAREGEVHLRVLNKEKAEEDREPEFEVGDHQEDVADGEEQCWL</sequence>
<evidence type="ECO:0000256" key="1">
    <source>
        <dbReference type="ARBA" id="ARBA00004496"/>
    </source>
</evidence>
<proteinExistence type="predicted"/>
<keyword evidence="2" id="KW-0963">Cytoplasm</keyword>
<dbReference type="GO" id="GO:0005886">
    <property type="term" value="C:plasma membrane"/>
    <property type="evidence" value="ECO:0007669"/>
    <property type="project" value="TreeGrafter"/>
</dbReference>
<feature type="compositionally biased region" description="Acidic residues" evidence="4">
    <location>
        <begin position="770"/>
        <end position="779"/>
    </location>
</feature>
<feature type="compositionally biased region" description="Polar residues" evidence="4">
    <location>
        <begin position="702"/>
        <end position="714"/>
    </location>
</feature>
<keyword evidence="3" id="KW-0547">Nucleotide-binding</keyword>
<keyword evidence="3" id="KW-0418">Kinase</keyword>
<dbReference type="GO" id="GO:0005524">
    <property type="term" value="F:ATP binding"/>
    <property type="evidence" value="ECO:0007669"/>
    <property type="project" value="UniProtKB-UniRule"/>
</dbReference>
<dbReference type="GeneID" id="110978095"/>
<dbReference type="FunFam" id="3.30.800.10:FF:000001">
    <property type="entry name" value="phosphatidylinositol 4-phosphate 5-kinase type-1 gamma"/>
    <property type="match status" value="1"/>
</dbReference>
<dbReference type="InterPro" id="IPR002498">
    <property type="entry name" value="PInositol-4-P-4/5-kinase_core"/>
</dbReference>
<feature type="compositionally biased region" description="Polar residues" evidence="4">
    <location>
        <begin position="411"/>
        <end position="427"/>
    </location>
</feature>
<feature type="compositionally biased region" description="Basic and acidic residues" evidence="4">
    <location>
        <begin position="629"/>
        <end position="662"/>
    </location>
</feature>
<feature type="region of interest" description="Disordered" evidence="4">
    <location>
        <begin position="1"/>
        <end position="68"/>
    </location>
</feature>
<feature type="region of interest" description="Disordered" evidence="4">
    <location>
        <begin position="504"/>
        <end position="779"/>
    </location>
</feature>
<dbReference type="OrthoDB" id="70770at2759"/>
<protein>
    <submittedName>
        <fullName evidence="7">Phosphatidylinositol 4-phosphate 5-kinase type-1 alpha-like isoform X1</fullName>
    </submittedName>
</protein>
<evidence type="ECO:0000313" key="6">
    <source>
        <dbReference type="Proteomes" id="UP000694845"/>
    </source>
</evidence>
<dbReference type="InterPro" id="IPR023610">
    <property type="entry name" value="PInositol-4/5-P-5/4-kinase"/>
</dbReference>
<accession>A0A8B7Y5L5</accession>
<dbReference type="Gene3D" id="3.30.800.10">
    <property type="entry name" value="Phosphatidylinositol Phosphate Kinase II Beta"/>
    <property type="match status" value="1"/>
</dbReference>
<dbReference type="PANTHER" id="PTHR23086:SF101">
    <property type="entry name" value="LP03320P-RELATED"/>
    <property type="match status" value="1"/>
</dbReference>
<feature type="domain" description="PIPK" evidence="5">
    <location>
        <begin position="81"/>
        <end position="501"/>
    </location>
</feature>
<feature type="compositionally biased region" description="Polar residues" evidence="4">
    <location>
        <begin position="342"/>
        <end position="357"/>
    </location>
</feature>
<dbReference type="PROSITE" id="PS51455">
    <property type="entry name" value="PIPK"/>
    <property type="match status" value="1"/>
</dbReference>
<dbReference type="PANTHER" id="PTHR23086">
    <property type="entry name" value="PHOSPHATIDYLINOSITOL-4-PHOSPHATE 5-KINASE"/>
    <property type="match status" value="1"/>
</dbReference>
<gene>
    <name evidence="7" type="primary">LOC110978095</name>
</gene>
<dbReference type="Gene3D" id="3.30.810.10">
    <property type="entry name" value="2-Layer Sandwich"/>
    <property type="match status" value="1"/>
</dbReference>
<feature type="region of interest" description="Disordered" evidence="4">
    <location>
        <begin position="336"/>
        <end position="443"/>
    </location>
</feature>